<evidence type="ECO:0000313" key="15">
    <source>
        <dbReference type="Proteomes" id="UP001140560"/>
    </source>
</evidence>
<comment type="pathway">
    <text evidence="2">Lipid metabolism.</text>
</comment>
<dbReference type="Pfam" id="PF03062">
    <property type="entry name" value="MBOAT"/>
    <property type="match status" value="1"/>
</dbReference>
<keyword evidence="8 13" id="KW-1133">Transmembrane helix</keyword>
<evidence type="ECO:0000256" key="5">
    <source>
        <dbReference type="ARBA" id="ARBA00022679"/>
    </source>
</evidence>
<feature type="region of interest" description="Disordered" evidence="12">
    <location>
        <begin position="1"/>
        <end position="24"/>
    </location>
</feature>
<dbReference type="AlphaFoldDB" id="A0A9W9CI98"/>
<dbReference type="PANTHER" id="PTHR10408:SF7">
    <property type="entry name" value="DIACYLGLYCEROL O-ACYLTRANSFERASE 1"/>
    <property type="match status" value="1"/>
</dbReference>
<dbReference type="PANTHER" id="PTHR10408">
    <property type="entry name" value="STEROL O-ACYLTRANSFERASE"/>
    <property type="match status" value="1"/>
</dbReference>
<dbReference type="GO" id="GO:0004144">
    <property type="term" value="F:diacylglycerol O-acyltransferase activity"/>
    <property type="evidence" value="ECO:0007669"/>
    <property type="project" value="UniProtKB-EC"/>
</dbReference>
<evidence type="ECO:0000256" key="2">
    <source>
        <dbReference type="ARBA" id="ARBA00005189"/>
    </source>
</evidence>
<accession>A0A9W9CI98</accession>
<evidence type="ECO:0000256" key="7">
    <source>
        <dbReference type="ARBA" id="ARBA00022824"/>
    </source>
</evidence>
<feature type="transmembrane region" description="Helical" evidence="13">
    <location>
        <begin position="379"/>
        <end position="398"/>
    </location>
</feature>
<keyword evidence="7" id="KW-0256">Endoplasmic reticulum</keyword>
<dbReference type="EMBL" id="JAPEUY010000019">
    <property type="protein sequence ID" value="KAJ4363629.1"/>
    <property type="molecule type" value="Genomic_DNA"/>
</dbReference>
<dbReference type="InterPro" id="IPR004299">
    <property type="entry name" value="MBOAT_fam"/>
</dbReference>
<keyword evidence="15" id="KW-1185">Reference proteome</keyword>
<evidence type="ECO:0000256" key="6">
    <source>
        <dbReference type="ARBA" id="ARBA00022692"/>
    </source>
</evidence>
<comment type="subcellular location">
    <subcellularLocation>
        <location evidence="1">Endoplasmic reticulum membrane</location>
        <topology evidence="1">Multi-pass membrane protein</topology>
    </subcellularLocation>
</comment>
<reference evidence="14" key="1">
    <citation type="submission" date="2022-10" db="EMBL/GenBank/DDBJ databases">
        <title>Tapping the CABI collections for fungal endophytes: first genome assemblies for Collariella, Neodidymelliopsis, Ascochyta clinopodiicola, Didymella pomorum, Didymosphaeria variabile, Neocosmospora piperis and Neocucurbitaria cava.</title>
        <authorList>
            <person name="Hill R."/>
        </authorList>
    </citation>
    <scope>NUCLEOTIDE SEQUENCE</scope>
    <source>
        <strain evidence="14">IMI 356814</strain>
    </source>
</reference>
<evidence type="ECO:0000256" key="4">
    <source>
        <dbReference type="ARBA" id="ARBA00013244"/>
    </source>
</evidence>
<protein>
    <recommendedName>
        <fullName evidence="4">diacylglycerol O-acyltransferase</fullName>
        <ecNumber evidence="4">2.3.1.20</ecNumber>
    </recommendedName>
</protein>
<organism evidence="14 15">
    <name type="scientific">Neocucurbitaria cava</name>
    <dbReference type="NCBI Taxonomy" id="798079"/>
    <lineage>
        <taxon>Eukaryota</taxon>
        <taxon>Fungi</taxon>
        <taxon>Dikarya</taxon>
        <taxon>Ascomycota</taxon>
        <taxon>Pezizomycotina</taxon>
        <taxon>Dothideomycetes</taxon>
        <taxon>Pleosporomycetidae</taxon>
        <taxon>Pleosporales</taxon>
        <taxon>Pleosporineae</taxon>
        <taxon>Cucurbitariaceae</taxon>
        <taxon>Neocucurbitaria</taxon>
    </lineage>
</organism>
<feature type="transmembrane region" description="Helical" evidence="13">
    <location>
        <begin position="523"/>
        <end position="544"/>
    </location>
</feature>
<dbReference type="GO" id="GO:0019432">
    <property type="term" value="P:triglyceride biosynthetic process"/>
    <property type="evidence" value="ECO:0007669"/>
    <property type="project" value="TreeGrafter"/>
</dbReference>
<evidence type="ECO:0000256" key="10">
    <source>
        <dbReference type="ARBA" id="ARBA00023315"/>
    </source>
</evidence>
<evidence type="ECO:0000256" key="12">
    <source>
        <dbReference type="SAM" id="MobiDB-lite"/>
    </source>
</evidence>
<name>A0A9W9CI98_9PLEO</name>
<dbReference type="GO" id="GO:0005789">
    <property type="term" value="C:endoplasmic reticulum membrane"/>
    <property type="evidence" value="ECO:0007669"/>
    <property type="project" value="UniProtKB-SubCell"/>
</dbReference>
<feature type="transmembrane region" description="Helical" evidence="13">
    <location>
        <begin position="556"/>
        <end position="579"/>
    </location>
</feature>
<comment type="similarity">
    <text evidence="3">Belongs to the membrane-bound acyltransferase family. Sterol o-acyltransferase subfamily.</text>
</comment>
<evidence type="ECO:0000256" key="11">
    <source>
        <dbReference type="ARBA" id="ARBA00023568"/>
    </source>
</evidence>
<gene>
    <name evidence="14" type="ORF">N0V83_009925</name>
</gene>
<feature type="transmembrane region" description="Helical" evidence="13">
    <location>
        <begin position="426"/>
        <end position="447"/>
    </location>
</feature>
<evidence type="ECO:0000256" key="13">
    <source>
        <dbReference type="SAM" id="Phobius"/>
    </source>
</evidence>
<evidence type="ECO:0000256" key="8">
    <source>
        <dbReference type="ARBA" id="ARBA00022989"/>
    </source>
</evidence>
<keyword evidence="5" id="KW-0808">Transferase</keyword>
<keyword evidence="9 13" id="KW-0472">Membrane</keyword>
<keyword evidence="6 13" id="KW-0812">Transmembrane</keyword>
<feature type="transmembrane region" description="Helical" evidence="13">
    <location>
        <begin position="490"/>
        <end position="511"/>
    </location>
</feature>
<proteinExistence type="inferred from homology"/>
<dbReference type="InterPro" id="IPR014371">
    <property type="entry name" value="Oat_ACAT_DAG_ARE"/>
</dbReference>
<feature type="transmembrane region" description="Helical" evidence="13">
    <location>
        <begin position="167"/>
        <end position="187"/>
    </location>
</feature>
<sequence length="605" mass="68014">MRRPGLLRLGGPSHNADADATLDAPNGNTADCRLQTALQLLPDPPFANRRFRASYQSSLPPPSSEDVQDVSKGHSSSINGFVDFTPSSRLAMATITQMATGIAFDNVPEASVSRYRGKTTEQKTNSTAKRIRDTKYRHVFATHSSARTSCLSQDAESSPSFVGFRNLMILVLIVSNLRLMIVNLQKYGVLICISCHDYRRSDVITGLLLYLLVPAHLFVTYLIELAAAWQANRAYTRISGEKEGDDTPDKYAAALRSFNSTWYIVAFFHSVNAMANLYIATKYVYYDIYHPGIGTLCEFHAVIVFLKCASYALTNRDLRHAYLHPKQADPLPELYKSCPYPQNINISNLCYFWWAPTLVYQPVYPRTAHIRWPFVFKRLAELAGLSIVIWIASAQYAAPLLQNSLDKMLTLNLTSIAERVMKLSTISVFCWLCGFFALFQSALNALAEIMRFGDREFYGDWWNVASIRAYWTTWNKPVTNFMRRHIYSPLVGRGCPPALAQILVFLFSGVLHELLVGVPTHNVIGVAFAGMVFQIPLIALTDVVQKVSWVKGRVAGNMIFWVSFCLVGQPLAALLYFFAWQAKYGSVSKTMNLKESPAMSIFLRR</sequence>
<evidence type="ECO:0000313" key="14">
    <source>
        <dbReference type="EMBL" id="KAJ4363629.1"/>
    </source>
</evidence>
<comment type="function">
    <text evidence="11">Sterol O-acyltransferase that catalyzes the formation of stery esters.</text>
</comment>
<evidence type="ECO:0000256" key="3">
    <source>
        <dbReference type="ARBA" id="ARBA00009010"/>
    </source>
</evidence>
<keyword evidence="10" id="KW-0012">Acyltransferase</keyword>
<evidence type="ECO:0000256" key="1">
    <source>
        <dbReference type="ARBA" id="ARBA00004477"/>
    </source>
</evidence>
<dbReference type="EC" id="2.3.1.20" evidence="4"/>
<dbReference type="Proteomes" id="UP001140560">
    <property type="component" value="Unassembled WGS sequence"/>
</dbReference>
<comment type="caution">
    <text evidence="14">The sequence shown here is derived from an EMBL/GenBank/DDBJ whole genome shotgun (WGS) entry which is preliminary data.</text>
</comment>
<evidence type="ECO:0000256" key="9">
    <source>
        <dbReference type="ARBA" id="ARBA00023136"/>
    </source>
</evidence>
<feature type="transmembrane region" description="Helical" evidence="13">
    <location>
        <begin position="207"/>
        <end position="229"/>
    </location>
</feature>
<feature type="transmembrane region" description="Helical" evidence="13">
    <location>
        <begin position="260"/>
        <end position="280"/>
    </location>
</feature>
<dbReference type="OrthoDB" id="10039049at2759"/>